<gene>
    <name evidence="2" type="primary">lptD</name>
    <name evidence="4" type="ORF">SAMN05421693_102120</name>
</gene>
<comment type="function">
    <text evidence="2">Together with LptE, is involved in the assembly of lipopolysaccharide (LPS) at the surface of the outer membrane.</text>
</comment>
<dbReference type="AlphaFoldDB" id="A0A1H8ZF28"/>
<feature type="domain" description="LptD C-terminal" evidence="3">
    <location>
        <begin position="303"/>
        <end position="663"/>
    </location>
</feature>
<dbReference type="PANTHER" id="PTHR30189:SF1">
    <property type="entry name" value="LPS-ASSEMBLY PROTEIN LPTD"/>
    <property type="match status" value="1"/>
</dbReference>
<dbReference type="GO" id="GO:0015920">
    <property type="term" value="P:lipopolysaccharide transport"/>
    <property type="evidence" value="ECO:0007669"/>
    <property type="project" value="InterPro"/>
</dbReference>
<dbReference type="PANTHER" id="PTHR30189">
    <property type="entry name" value="LPS-ASSEMBLY PROTEIN"/>
    <property type="match status" value="1"/>
</dbReference>
<evidence type="ECO:0000313" key="4">
    <source>
        <dbReference type="EMBL" id="SEP62983.1"/>
    </source>
</evidence>
<comment type="caution">
    <text evidence="2">Lacks conserved residue(s) required for the propagation of feature annotation.</text>
</comment>
<keyword evidence="2" id="KW-0732">Signal</keyword>
<dbReference type="GO" id="GO:0009279">
    <property type="term" value="C:cell outer membrane"/>
    <property type="evidence" value="ECO:0007669"/>
    <property type="project" value="UniProtKB-SubCell"/>
</dbReference>
<dbReference type="InterPro" id="IPR050218">
    <property type="entry name" value="LptD"/>
</dbReference>
<comment type="similarity">
    <text evidence="2">Belongs to the LptD family.</text>
</comment>
<dbReference type="GO" id="GO:0043165">
    <property type="term" value="P:Gram-negative-bacterium-type cell outer membrane assembly"/>
    <property type="evidence" value="ECO:0007669"/>
    <property type="project" value="UniProtKB-UniRule"/>
</dbReference>
<dbReference type="RefSeq" id="WP_238375798.1">
    <property type="nucleotide sequence ID" value="NZ_FOFO01000002.1"/>
</dbReference>
<keyword evidence="2" id="KW-0472">Membrane</keyword>
<name>A0A1H8ZF28_9GAMM</name>
<dbReference type="GO" id="GO:1990351">
    <property type="term" value="C:transporter complex"/>
    <property type="evidence" value="ECO:0007669"/>
    <property type="project" value="TreeGrafter"/>
</dbReference>
<reference evidence="4 5" key="1">
    <citation type="submission" date="2016-10" db="EMBL/GenBank/DDBJ databases">
        <authorList>
            <person name="de Groot N.N."/>
        </authorList>
    </citation>
    <scope>NUCLEOTIDE SEQUENCE [LARGE SCALE GENOMIC DNA]</scope>
    <source>
        <strain evidence="4 5">B7-7</strain>
    </source>
</reference>
<dbReference type="EMBL" id="FOFO01000002">
    <property type="protein sequence ID" value="SEP62983.1"/>
    <property type="molecule type" value="Genomic_DNA"/>
</dbReference>
<dbReference type="Pfam" id="PF04453">
    <property type="entry name" value="LptD"/>
    <property type="match status" value="1"/>
</dbReference>
<proteinExistence type="inferred from homology"/>
<evidence type="ECO:0000313" key="5">
    <source>
        <dbReference type="Proteomes" id="UP000199496"/>
    </source>
</evidence>
<comment type="subunit">
    <text evidence="2">Component of the lipopolysaccharide transport and assembly complex. Interacts with LptE and LptA.</text>
</comment>
<keyword evidence="1 2" id="KW-0998">Cell outer membrane</keyword>
<dbReference type="InterPro" id="IPR020889">
    <property type="entry name" value="LipoPS_assembly_LptD"/>
</dbReference>
<keyword evidence="5" id="KW-1185">Reference proteome</keyword>
<dbReference type="HAMAP" id="MF_01411">
    <property type="entry name" value="LPS_assembly_LptD"/>
    <property type="match status" value="1"/>
</dbReference>
<sequence length="745" mass="84823">MPEPIPMDASPTRPGSILIKPHALLSCCLVMAACIPLAHGETWSLCAPRPEPAPRLAPEDQRLHLSADHAFIDRDGVSRLEGDVTLQDRYRSLWADRIHYDEQRGFLDTTGNVRLETTSGIAFDSPGGFLYLDTETGRFKDARYRYDPRHVRGEARILEPQGPDRLSLQGATFTTCDPGQDEWLLSAEQVTLNRDTGQGTANSVLLRFYGVPLLYTPWITFPIDDRRKTGLLPPRFGTSDNTGTDLLIPLYLNLAPHRDATLGLRLMDSRGAMVTSEFRYLNPNSEGRLQLDHLPNDTRYGEDRTLTAWDHHWRIRPALHAHITGTDVSDDRYFRDLGNALDDTGITHLERRADLIYSGQGWTLLGRVQDFQTLDDSLSGNNRPYKRLPQVLYQGQWAPRPGSWAYRMRGEWVAFERDNTVTARRTDLMPEISRPFQGAAWFFTPGLKYQFTHYDLDQQPAGVASHLSRTVPIASLDAGLFLDRPLEGGRLQTLEPRLYYLYVPYREQDDIPLFDTAQFDFSFDQLFRDHRFSGPDRVADANQLTTALTTRLIDGHSGTERLRASLGQIHYFEDRRVTLQDTDTAHTASSSALVGEAGVRLGDHWSARGSIQWDPRREQTERASTHVQYRLDGRRVINLGHRYREDLLEQTDLSFAWPLSPQWEMVGRWAYSLRDDRDLEILAGLEYKRCCWAFQLVSRRYLNDGATNEYNDGIYFQLILKGLGSLGTGLGDLLSEGVLGYHIHD</sequence>
<comment type="subcellular location">
    <subcellularLocation>
        <location evidence="2">Cell outer membrane</location>
    </subcellularLocation>
</comment>
<evidence type="ECO:0000256" key="2">
    <source>
        <dbReference type="HAMAP-Rule" id="MF_01411"/>
    </source>
</evidence>
<protein>
    <recommendedName>
        <fullName evidence="2">LPS-assembly protein LptD</fullName>
    </recommendedName>
</protein>
<dbReference type="STRING" id="867345.SAMN05421693_102120"/>
<dbReference type="Proteomes" id="UP000199496">
    <property type="component" value="Unassembled WGS sequence"/>
</dbReference>
<evidence type="ECO:0000256" key="1">
    <source>
        <dbReference type="ARBA" id="ARBA00023237"/>
    </source>
</evidence>
<evidence type="ECO:0000259" key="3">
    <source>
        <dbReference type="Pfam" id="PF04453"/>
    </source>
</evidence>
<accession>A0A1H8ZF28</accession>
<organism evidence="4 5">
    <name type="scientific">Ectothiorhodospira magna</name>
    <dbReference type="NCBI Taxonomy" id="867345"/>
    <lineage>
        <taxon>Bacteria</taxon>
        <taxon>Pseudomonadati</taxon>
        <taxon>Pseudomonadota</taxon>
        <taxon>Gammaproteobacteria</taxon>
        <taxon>Chromatiales</taxon>
        <taxon>Ectothiorhodospiraceae</taxon>
        <taxon>Ectothiorhodospira</taxon>
    </lineage>
</organism>
<dbReference type="InterPro" id="IPR007543">
    <property type="entry name" value="LptD_C"/>
</dbReference>